<feature type="repeat" description="RPEL" evidence="4">
    <location>
        <begin position="82"/>
        <end position="107"/>
    </location>
</feature>
<dbReference type="AlphaFoldDB" id="A0A7R9LCT0"/>
<dbReference type="PANTHER" id="PTHR12751">
    <property type="entry name" value="PHOSPHATASE AND ACTIN REGULATOR PHACTR"/>
    <property type="match status" value="1"/>
</dbReference>
<dbReference type="Proteomes" id="UP000728032">
    <property type="component" value="Unassembled WGS sequence"/>
</dbReference>
<feature type="compositionally biased region" description="Basic and acidic residues" evidence="5">
    <location>
        <begin position="219"/>
        <end position="228"/>
    </location>
</feature>
<feature type="region of interest" description="Disordered" evidence="5">
    <location>
        <begin position="192"/>
        <end position="232"/>
    </location>
</feature>
<evidence type="ECO:0000256" key="3">
    <source>
        <dbReference type="ARBA" id="ARBA00023203"/>
    </source>
</evidence>
<comment type="similarity">
    <text evidence="1">Belongs to the phosphatase and actin regulator family.</text>
</comment>
<feature type="repeat" description="RPEL" evidence="4">
    <location>
        <begin position="636"/>
        <end position="661"/>
    </location>
</feature>
<evidence type="ECO:0008006" key="8">
    <source>
        <dbReference type="Google" id="ProtNLM"/>
    </source>
</evidence>
<feature type="repeat" description="RPEL" evidence="4">
    <location>
        <begin position="598"/>
        <end position="623"/>
    </location>
</feature>
<keyword evidence="7" id="KW-1185">Reference proteome</keyword>
<evidence type="ECO:0000256" key="4">
    <source>
        <dbReference type="PROSITE-ProRule" id="PRU00401"/>
    </source>
</evidence>
<dbReference type="EMBL" id="CAJPVJ010000375">
    <property type="protein sequence ID" value="CAG2162261.1"/>
    <property type="molecule type" value="Genomic_DNA"/>
</dbReference>
<dbReference type="Gene3D" id="6.10.140.1750">
    <property type="match status" value="1"/>
</dbReference>
<evidence type="ECO:0000313" key="6">
    <source>
        <dbReference type="EMBL" id="CAD7639227.1"/>
    </source>
</evidence>
<feature type="region of interest" description="Disordered" evidence="5">
    <location>
        <begin position="401"/>
        <end position="442"/>
    </location>
</feature>
<feature type="region of interest" description="Disordered" evidence="5">
    <location>
        <begin position="34"/>
        <end position="56"/>
    </location>
</feature>
<feature type="compositionally biased region" description="Low complexity" evidence="5">
    <location>
        <begin position="421"/>
        <end position="432"/>
    </location>
</feature>
<keyword evidence="3" id="KW-0009">Actin-binding</keyword>
<organism evidence="6">
    <name type="scientific">Oppiella nova</name>
    <dbReference type="NCBI Taxonomy" id="334625"/>
    <lineage>
        <taxon>Eukaryota</taxon>
        <taxon>Metazoa</taxon>
        <taxon>Ecdysozoa</taxon>
        <taxon>Arthropoda</taxon>
        <taxon>Chelicerata</taxon>
        <taxon>Arachnida</taxon>
        <taxon>Acari</taxon>
        <taxon>Acariformes</taxon>
        <taxon>Sarcoptiformes</taxon>
        <taxon>Oribatida</taxon>
        <taxon>Brachypylina</taxon>
        <taxon>Oppioidea</taxon>
        <taxon>Oppiidae</taxon>
        <taxon>Oppiella</taxon>
    </lineage>
</organism>
<dbReference type="EMBL" id="OC915200">
    <property type="protein sequence ID" value="CAD7639227.1"/>
    <property type="molecule type" value="Genomic_DNA"/>
</dbReference>
<proteinExistence type="inferred from homology"/>
<dbReference type="GO" id="GO:0030036">
    <property type="term" value="P:actin cytoskeleton organization"/>
    <property type="evidence" value="ECO:0007669"/>
    <property type="project" value="TreeGrafter"/>
</dbReference>
<dbReference type="GO" id="GO:0003779">
    <property type="term" value="F:actin binding"/>
    <property type="evidence" value="ECO:0007669"/>
    <property type="project" value="UniProtKB-KW"/>
</dbReference>
<reference evidence="6" key="1">
    <citation type="submission" date="2020-11" db="EMBL/GenBank/DDBJ databases">
        <authorList>
            <person name="Tran Van P."/>
        </authorList>
    </citation>
    <scope>NUCLEOTIDE SEQUENCE</scope>
</reference>
<evidence type="ECO:0000256" key="5">
    <source>
        <dbReference type="SAM" id="MobiDB-lite"/>
    </source>
</evidence>
<feature type="repeat" description="RPEL" evidence="4">
    <location>
        <begin position="560"/>
        <end position="585"/>
    </location>
</feature>
<dbReference type="PROSITE" id="PS51073">
    <property type="entry name" value="RPEL"/>
    <property type="match status" value="4"/>
</dbReference>
<accession>A0A7R9LCT0</accession>
<name>A0A7R9LCT0_9ACAR</name>
<dbReference type="Pfam" id="PF02755">
    <property type="entry name" value="RPEL"/>
    <property type="match status" value="4"/>
</dbReference>
<dbReference type="PANTHER" id="PTHR12751:SF18">
    <property type="entry name" value="PHOSPHATASE AND ACTIN REGULATOR 1"/>
    <property type="match status" value="1"/>
</dbReference>
<dbReference type="InterPro" id="IPR004018">
    <property type="entry name" value="RPEL_repeat"/>
</dbReference>
<feature type="region of interest" description="Disordered" evidence="5">
    <location>
        <begin position="507"/>
        <end position="542"/>
    </location>
</feature>
<feature type="compositionally biased region" description="Polar residues" evidence="5">
    <location>
        <begin position="404"/>
        <end position="420"/>
    </location>
</feature>
<protein>
    <recommendedName>
        <fullName evidence="8">Phosphatase and actin regulator 1</fullName>
    </recommendedName>
</protein>
<gene>
    <name evidence="6" type="ORF">ONB1V03_LOCUS1859</name>
</gene>
<evidence type="ECO:0000256" key="2">
    <source>
        <dbReference type="ARBA" id="ARBA00022737"/>
    </source>
</evidence>
<dbReference type="OrthoDB" id="5563016at2759"/>
<feature type="compositionally biased region" description="Basic and acidic residues" evidence="5">
    <location>
        <begin position="202"/>
        <end position="212"/>
    </location>
</feature>
<dbReference type="Gene3D" id="6.10.140.2130">
    <property type="match status" value="1"/>
</dbReference>
<dbReference type="SMART" id="SM00707">
    <property type="entry name" value="RPEL"/>
    <property type="match status" value="4"/>
</dbReference>
<keyword evidence="2" id="KW-0677">Repeat</keyword>
<sequence>MSSTVNTNDNQINCLSVKYGSNVTTNETSIVSTNGVSNACNPSHNKSPQKTNSSRFSSLAKIFKPWKWKRKKKSEKFENTSKALERRISMRSTKADLIQRGVLLPEKNETTKSGFISNMNGVKDYDLANKEVVQSLPTTVTITSGITCQTSNSTTDKVSTTSKSVIPISLSGYLKGAIATPLVAIAKNNHHFGNSSINKKRTSLDNKTEKSDSSPVVSDNHRLNKSDDNSIQSNTKETIHIITSTTGSSIISDNSSTNSELKNNNKVNINSINSMNNSVNKCVMQLNSNTNHAMINELQFSDIGPIPPPRMFSDSVHNTYNTNNISFDSSFHNYNEDNDSSMDLSHNDINYPQEVPQMSSLPICVIHSHLVNEPITTAEEVPTKEPQLSAIPKKSALKKARITANDTDSQMANQPQVSAPNHTNTSNTDTSSPVLIRPQPTPRYTYNSIQQMPMQIVVTSAQHNNSPLTDQNHTFSSVMSKVHHFNNCGNFGAENKENQPFNQLNHRTKPPIECPPRKKPSIVLSHESDSDDDSESNINWRDYYGDDEQGRVAAKIARKDSLAIKLAQRPDKQELIDKNIIPVMSENERLDTREAIGTKLSRRLSLRPTAEELEQRNILKQQTADEMLMDKEKKKQTLIRKLSFRPTIEELKERKIIRFNDYVEVTQANDYDRRADKPWTRLTPKDKAAIRKELNDFKSMEMEVHEDSRHMTRDSVDN</sequence>
<evidence type="ECO:0000313" key="7">
    <source>
        <dbReference type="Proteomes" id="UP000728032"/>
    </source>
</evidence>
<evidence type="ECO:0000256" key="1">
    <source>
        <dbReference type="ARBA" id="ARBA00009795"/>
    </source>
</evidence>